<protein>
    <recommendedName>
        <fullName evidence="1">Sulfotransferase domain-containing protein</fullName>
    </recommendedName>
</protein>
<accession>A0A7S1H265</accession>
<name>A0A7S1H265_9STRA</name>
<proteinExistence type="predicted"/>
<organism evidence="2">
    <name type="scientific">Thalassionema nitzschioides</name>
    <dbReference type="NCBI Taxonomy" id="33649"/>
    <lineage>
        <taxon>Eukaryota</taxon>
        <taxon>Sar</taxon>
        <taxon>Stramenopiles</taxon>
        <taxon>Ochrophyta</taxon>
        <taxon>Bacillariophyta</taxon>
        <taxon>Fragilariophyceae</taxon>
        <taxon>Fragilariophycidae</taxon>
        <taxon>Thalassionemales</taxon>
        <taxon>Thalassionemataceae</taxon>
        <taxon>Thalassionema</taxon>
    </lineage>
</organism>
<dbReference type="EMBL" id="HBFY01003630">
    <property type="protein sequence ID" value="CAD8962789.1"/>
    <property type="molecule type" value="Transcribed_RNA"/>
</dbReference>
<evidence type="ECO:0000313" key="2">
    <source>
        <dbReference type="EMBL" id="CAD8962789.1"/>
    </source>
</evidence>
<dbReference type="Pfam" id="PF00685">
    <property type="entry name" value="Sulfotransfer_1"/>
    <property type="match status" value="1"/>
</dbReference>
<dbReference type="AlphaFoldDB" id="A0A7S1H265"/>
<evidence type="ECO:0000259" key="1">
    <source>
        <dbReference type="Pfam" id="PF00685"/>
    </source>
</evidence>
<dbReference type="InterPro" id="IPR027417">
    <property type="entry name" value="P-loop_NTPase"/>
</dbReference>
<sequence>MKFQEEKKEQFDDGEMIVVTGYKRSGTSLMMSLLKNLGVELNYCHKFEKVLQDYTAKSKFGGKNNFYFEDPEICNFKAKEGKEIWYKGGVKMFAHVVTNNISHVPDDLQQNVKIIWMHREAAKIETSIRRYKKPGVEYLVPGAPYSTYLEDDLDVISVLDELHHEAIRKHPNVLTIEFDDLFKDPAGVVKDVAKFLDKSCDNHMVDKFVNLLDLSDKVPSSTPIGSSSEASQEKA</sequence>
<gene>
    <name evidence="2" type="ORF">TNIT0693_LOCUS1495</name>
</gene>
<dbReference type="SUPFAM" id="SSF52540">
    <property type="entry name" value="P-loop containing nucleoside triphosphate hydrolases"/>
    <property type="match status" value="1"/>
</dbReference>
<feature type="domain" description="Sulfotransferase" evidence="1">
    <location>
        <begin position="17"/>
        <end position="213"/>
    </location>
</feature>
<reference evidence="2" key="1">
    <citation type="submission" date="2021-01" db="EMBL/GenBank/DDBJ databases">
        <authorList>
            <person name="Corre E."/>
            <person name="Pelletier E."/>
            <person name="Niang G."/>
            <person name="Scheremetjew M."/>
            <person name="Finn R."/>
            <person name="Kale V."/>
            <person name="Holt S."/>
            <person name="Cochrane G."/>
            <person name="Meng A."/>
            <person name="Brown T."/>
            <person name="Cohen L."/>
        </authorList>
    </citation>
    <scope>NUCLEOTIDE SEQUENCE</scope>
</reference>
<dbReference type="GO" id="GO:0008146">
    <property type="term" value="F:sulfotransferase activity"/>
    <property type="evidence" value="ECO:0007669"/>
    <property type="project" value="InterPro"/>
</dbReference>
<dbReference type="Gene3D" id="3.40.50.300">
    <property type="entry name" value="P-loop containing nucleotide triphosphate hydrolases"/>
    <property type="match status" value="1"/>
</dbReference>
<dbReference type="InterPro" id="IPR000863">
    <property type="entry name" value="Sulfotransferase_dom"/>
</dbReference>